<dbReference type="Pfam" id="PF13927">
    <property type="entry name" value="Ig_3"/>
    <property type="match status" value="1"/>
</dbReference>
<dbReference type="InterPro" id="IPR003598">
    <property type="entry name" value="Ig_sub2"/>
</dbReference>
<dbReference type="EMBL" id="LUCH01001542">
    <property type="protein sequence ID" value="KAF5402894.1"/>
    <property type="molecule type" value="Genomic_DNA"/>
</dbReference>
<evidence type="ECO:0000259" key="1">
    <source>
        <dbReference type="PROSITE" id="PS50835"/>
    </source>
</evidence>
<dbReference type="PROSITE" id="PS50835">
    <property type="entry name" value="IG_LIKE"/>
    <property type="match status" value="1"/>
</dbReference>
<dbReference type="AlphaFoldDB" id="A0A8J4WJN9"/>
<dbReference type="SMART" id="SM00408">
    <property type="entry name" value="IGc2"/>
    <property type="match status" value="1"/>
</dbReference>
<dbReference type="SUPFAM" id="SSF48726">
    <property type="entry name" value="Immunoglobulin"/>
    <property type="match status" value="1"/>
</dbReference>
<dbReference type="InterPro" id="IPR013783">
    <property type="entry name" value="Ig-like_fold"/>
</dbReference>
<name>A0A8J4WJN9_9TREM</name>
<dbReference type="InterPro" id="IPR036179">
    <property type="entry name" value="Ig-like_dom_sf"/>
</dbReference>
<keyword evidence="3" id="KW-1185">Reference proteome</keyword>
<evidence type="ECO:0000313" key="2">
    <source>
        <dbReference type="EMBL" id="KAF5402894.1"/>
    </source>
</evidence>
<protein>
    <recommendedName>
        <fullName evidence="1">Ig-like domain-containing protein</fullName>
    </recommendedName>
</protein>
<dbReference type="InterPro" id="IPR003599">
    <property type="entry name" value="Ig_sub"/>
</dbReference>
<sequence length="510" mass="58231">MEAYPSENGRRLINNAYMLKCFYQLANNGPLLSSAITSQLDLPKLKKSSTSETERDEVYDERTIFQGSSSSPTRIHSFFQLCNLSELSGKPDLCGLFPGSFRNVDLTTFVTALGHPFGTVWQRGCPLVSTYLFTLSIQTSEHRPPNRYYGERLPGIFVAEALQYVEPTEANAEARLYGNSHNVPRSKAYNRQHFRSQNSNSRLNMEEYRDYIEQYSPQNPDEVMLPDVPRYIIQPPAVLYTYKNKPALVTCKVKPAVLLYVICADNLTGTDSRNRKYPAEHDRHSHQQYLQPTDINSSMLTYKTSQIRTNLLQQSELVKTFTSSDSKQVTRIVTAKAVEKWFGEFWCQCEAWNNVQELGEPRVITSPRTSVQLAFLNKRFVRHPKSIRVVLGWPAEFFCQAPNGRPKPKLQWMKDGKRIENGSVRIKILHTLKLNESDNSTQQHEHHQFNTSSDEPFDEGAHAISWLIIRSTEIEDEGVYTCVATNEAGRRTSNQARLTIHGESNECTAV</sequence>
<dbReference type="PANTHER" id="PTHR47633">
    <property type="entry name" value="IMMUNOGLOBULIN"/>
    <property type="match status" value="1"/>
</dbReference>
<dbReference type="SMART" id="SM00409">
    <property type="entry name" value="IG"/>
    <property type="match status" value="1"/>
</dbReference>
<proteinExistence type="predicted"/>
<evidence type="ECO:0000313" key="3">
    <source>
        <dbReference type="Proteomes" id="UP000748531"/>
    </source>
</evidence>
<accession>A0A8J4WJN9</accession>
<dbReference type="InterPro" id="IPR007110">
    <property type="entry name" value="Ig-like_dom"/>
</dbReference>
<reference evidence="2" key="1">
    <citation type="submission" date="2019-05" db="EMBL/GenBank/DDBJ databases">
        <title>Annotation for the trematode Paragonimus heterotremus.</title>
        <authorList>
            <person name="Choi Y.-J."/>
        </authorList>
    </citation>
    <scope>NUCLEOTIDE SEQUENCE</scope>
    <source>
        <strain evidence="2">LC</strain>
    </source>
</reference>
<dbReference type="Gene3D" id="2.60.40.10">
    <property type="entry name" value="Immunoglobulins"/>
    <property type="match status" value="2"/>
</dbReference>
<feature type="domain" description="Ig-like" evidence="1">
    <location>
        <begin position="361"/>
        <end position="499"/>
    </location>
</feature>
<organism evidence="2 3">
    <name type="scientific">Paragonimus heterotremus</name>
    <dbReference type="NCBI Taxonomy" id="100268"/>
    <lineage>
        <taxon>Eukaryota</taxon>
        <taxon>Metazoa</taxon>
        <taxon>Spiralia</taxon>
        <taxon>Lophotrochozoa</taxon>
        <taxon>Platyhelminthes</taxon>
        <taxon>Trematoda</taxon>
        <taxon>Digenea</taxon>
        <taxon>Plagiorchiida</taxon>
        <taxon>Troglotremata</taxon>
        <taxon>Troglotrematidae</taxon>
        <taxon>Paragonimus</taxon>
    </lineage>
</organism>
<dbReference type="Proteomes" id="UP000748531">
    <property type="component" value="Unassembled WGS sequence"/>
</dbReference>
<dbReference type="OrthoDB" id="5973910at2759"/>
<gene>
    <name evidence="2" type="ORF">PHET_03823</name>
</gene>
<comment type="caution">
    <text evidence="2">The sequence shown here is derived from an EMBL/GenBank/DDBJ whole genome shotgun (WGS) entry which is preliminary data.</text>
</comment>